<accession>A0AAN9QB96</accession>
<reference evidence="1 2" key="1">
    <citation type="submission" date="2024-01" db="EMBL/GenBank/DDBJ databases">
        <title>The genomes of 5 underutilized Papilionoideae crops provide insights into root nodulation and disease resistanc.</title>
        <authorList>
            <person name="Jiang F."/>
        </authorList>
    </citation>
    <scope>NUCLEOTIDE SEQUENCE [LARGE SCALE GENOMIC DNA]</scope>
    <source>
        <strain evidence="1">LVBAO_FW01</strain>
        <tissue evidence="1">Leaves</tissue>
    </source>
</reference>
<sequence length="91" mass="10837">MVHKSYRKIFGLYSGGSESERVHSRKGLSCWCCHNQERELFRTHHAYHIIREIRVVLNSSDWNVTLSHVYKRRIGVRIILAKYRSSKGIFF</sequence>
<evidence type="ECO:0000313" key="1">
    <source>
        <dbReference type="EMBL" id="KAK7324753.1"/>
    </source>
</evidence>
<protein>
    <submittedName>
        <fullName evidence="1">Uncharacterized protein</fullName>
    </submittedName>
</protein>
<proteinExistence type="predicted"/>
<comment type="caution">
    <text evidence="1">The sequence shown here is derived from an EMBL/GenBank/DDBJ whole genome shotgun (WGS) entry which is preliminary data.</text>
</comment>
<name>A0AAN9QB96_CANGL</name>
<keyword evidence="2" id="KW-1185">Reference proteome</keyword>
<gene>
    <name evidence="1" type="ORF">VNO77_28568</name>
</gene>
<organism evidence="1 2">
    <name type="scientific">Canavalia gladiata</name>
    <name type="common">Sword bean</name>
    <name type="synonym">Dolichos gladiatus</name>
    <dbReference type="NCBI Taxonomy" id="3824"/>
    <lineage>
        <taxon>Eukaryota</taxon>
        <taxon>Viridiplantae</taxon>
        <taxon>Streptophyta</taxon>
        <taxon>Embryophyta</taxon>
        <taxon>Tracheophyta</taxon>
        <taxon>Spermatophyta</taxon>
        <taxon>Magnoliopsida</taxon>
        <taxon>eudicotyledons</taxon>
        <taxon>Gunneridae</taxon>
        <taxon>Pentapetalae</taxon>
        <taxon>rosids</taxon>
        <taxon>fabids</taxon>
        <taxon>Fabales</taxon>
        <taxon>Fabaceae</taxon>
        <taxon>Papilionoideae</taxon>
        <taxon>50 kb inversion clade</taxon>
        <taxon>NPAAA clade</taxon>
        <taxon>indigoferoid/millettioid clade</taxon>
        <taxon>Phaseoleae</taxon>
        <taxon>Canavalia</taxon>
    </lineage>
</organism>
<dbReference type="AlphaFoldDB" id="A0AAN9QB96"/>
<evidence type="ECO:0000313" key="2">
    <source>
        <dbReference type="Proteomes" id="UP001367508"/>
    </source>
</evidence>
<dbReference type="EMBL" id="JAYMYQ010000006">
    <property type="protein sequence ID" value="KAK7324753.1"/>
    <property type="molecule type" value="Genomic_DNA"/>
</dbReference>
<dbReference type="Proteomes" id="UP001367508">
    <property type="component" value="Unassembled WGS sequence"/>
</dbReference>